<accession>A0AC61RCG1</accession>
<gene>
    <name evidence="1" type="ORF">E5331_16040</name>
</gene>
<reference evidence="1" key="1">
    <citation type="submission" date="2019-04" db="EMBL/GenBank/DDBJ databases">
        <title>Microbes associate with the intestines of laboratory mice.</title>
        <authorList>
            <person name="Navarre W."/>
            <person name="Wong E."/>
            <person name="Huang K."/>
            <person name="Tropini C."/>
            <person name="Ng K."/>
            <person name="Yu B."/>
        </authorList>
    </citation>
    <scope>NUCLEOTIDE SEQUENCE</scope>
    <source>
        <strain evidence="1">NM04_E33</strain>
    </source>
</reference>
<dbReference type="Proteomes" id="UP000306319">
    <property type="component" value="Unassembled WGS sequence"/>
</dbReference>
<dbReference type="EMBL" id="SRYB01000030">
    <property type="protein sequence ID" value="TGY77107.1"/>
    <property type="molecule type" value="Genomic_DNA"/>
</dbReference>
<organism evidence="1 2">
    <name type="scientific">Lepagella muris</name>
    <dbReference type="NCBI Taxonomy" id="3032870"/>
    <lineage>
        <taxon>Bacteria</taxon>
        <taxon>Pseudomonadati</taxon>
        <taxon>Bacteroidota</taxon>
        <taxon>Bacteroidia</taxon>
        <taxon>Bacteroidales</taxon>
        <taxon>Muribaculaceae</taxon>
        <taxon>Lepagella</taxon>
    </lineage>
</organism>
<protein>
    <submittedName>
        <fullName evidence="1">Glycosyltransferase family 2 protein</fullName>
    </submittedName>
</protein>
<comment type="caution">
    <text evidence="1">The sequence shown here is derived from an EMBL/GenBank/DDBJ whole genome shotgun (WGS) entry which is preliminary data.</text>
</comment>
<name>A0AC61RCG1_9BACT</name>
<proteinExistence type="predicted"/>
<evidence type="ECO:0000313" key="1">
    <source>
        <dbReference type="EMBL" id="TGY77107.1"/>
    </source>
</evidence>
<keyword evidence="2" id="KW-1185">Reference proteome</keyword>
<sequence length="447" mass="50817">MKLIRFSTVEALRDEIFKNTLQQFILVQLDDRKITFDDNFIHRMEEVSADSDASITYCSFREKNGEQILLHPVNDYQFGSVRDDFDFGSVVLLNAADVLAASENFSHEESCAPDGGWYALRLRMSIGKTIAALPEYLYTVEKVDFRKSGDKQHDYVNPKNKYYQAHMERVFTEFLNEIDGLVPLNPIRPDLTEGDFPVTASVVIPVKNRVSTILDSVNSALSQKTEFTFNVIVVDNDSDDGTRELLENINDDRLILIKVDKGELLGIGGCWNKALLSDYCGRFAIQLDSDDIYNDEHVLTKIVNRFYEENCVMVIGSYVMTDFDLSVIPPGIVDHREWSALNGANNALRVNGFGAPRAFFTPVVRNILFPNVSYGEDYAMGLRISREYAIGRIFEPIYFCRRWHGNSDANLSIEEVNANNSYKDFLRSVELIARIRANVENSSYAES</sequence>
<evidence type="ECO:0000313" key="2">
    <source>
        <dbReference type="Proteomes" id="UP000306319"/>
    </source>
</evidence>